<protein>
    <recommendedName>
        <fullName evidence="4">PQQ-binding-like beta-propeller repeat protein</fullName>
    </recommendedName>
</protein>
<evidence type="ECO:0000313" key="2">
    <source>
        <dbReference type="EMBL" id="QNV37397.1"/>
    </source>
</evidence>
<evidence type="ECO:0000256" key="1">
    <source>
        <dbReference type="SAM" id="MobiDB-lite"/>
    </source>
</evidence>
<organism evidence="2 3">
    <name type="scientific">Rothia terrae</name>
    <dbReference type="NCBI Taxonomy" id="396015"/>
    <lineage>
        <taxon>Bacteria</taxon>
        <taxon>Bacillati</taxon>
        <taxon>Actinomycetota</taxon>
        <taxon>Actinomycetes</taxon>
        <taxon>Micrococcales</taxon>
        <taxon>Micrococcaceae</taxon>
        <taxon>Rothia</taxon>
    </lineage>
</organism>
<feature type="region of interest" description="Disordered" evidence="1">
    <location>
        <begin position="25"/>
        <end position="59"/>
    </location>
</feature>
<dbReference type="SUPFAM" id="SSF50969">
    <property type="entry name" value="YVTN repeat-like/Quinoprotein amine dehydrogenase"/>
    <property type="match status" value="1"/>
</dbReference>
<accession>A0A7H2BCK1</accession>
<dbReference type="RefSeq" id="WP_190724292.1">
    <property type="nucleotide sequence ID" value="NZ_CP061539.1"/>
</dbReference>
<dbReference type="KEGG" id="rter:IDM49_09205"/>
<evidence type="ECO:0000313" key="3">
    <source>
        <dbReference type="Proteomes" id="UP000516404"/>
    </source>
</evidence>
<reference evidence="2 3" key="1">
    <citation type="submission" date="2020-09" db="EMBL/GenBank/DDBJ databases">
        <title>Investigation of environmental microbes.</title>
        <authorList>
            <person name="Ou Y."/>
            <person name="Kang Q."/>
        </authorList>
    </citation>
    <scope>NUCLEOTIDE SEQUENCE [LARGE SCALE GENOMIC DNA]</scope>
    <source>
        <strain evidence="2 3">KJZ-14</strain>
    </source>
</reference>
<name>A0A7H2BCK1_9MICC</name>
<dbReference type="EMBL" id="CP061539">
    <property type="protein sequence ID" value="QNV37397.1"/>
    <property type="molecule type" value="Genomic_DNA"/>
</dbReference>
<sequence length="455" mass="48719">MKSTRSSLLTVTGIAGILLLSACGGQSSPTADASSTSASASASSPASDSSEETEVSTPTTRVALSYDGGIMIVDGRTMEMVDTVEKDGFLRLSQAGDNRHFAVANGNSYSLLDMGHWGQAHGDHSHYYSAKPTLSDWSWDSEETSHVISDNGKTAFFSDGSGSFEVVDPLTLTGDDKKTAAKDSIETKTVTLPEPHHGFAIPLPDDQYMVAVGNEDQRTGAAIVDENGKTVTKNNQCPGVHGEAIVANNTFTVGCEDGVLIYKNGEFTKVQAEESYARLGNQAGSQDSPIVLADYKTDKGAELERPEQFSLVNTETDSIQKVQLPEGVSYTFRSIARGPEGEALLLTTDGKLRAYDEETGEELASVDLMDSWTESEVWQEPRPAIWVQDDTAYVTDPATKKLHAVSLANIANGSMEDFAQLELPETPNEINGVSARDGVAPEAEGDEHDHEGDDH</sequence>
<feature type="compositionally biased region" description="Low complexity" evidence="1">
    <location>
        <begin position="27"/>
        <end position="48"/>
    </location>
</feature>
<feature type="region of interest" description="Disordered" evidence="1">
    <location>
        <begin position="424"/>
        <end position="455"/>
    </location>
</feature>
<dbReference type="AlphaFoldDB" id="A0A7H2BCK1"/>
<dbReference type="PROSITE" id="PS51257">
    <property type="entry name" value="PROKAR_LIPOPROTEIN"/>
    <property type="match status" value="1"/>
</dbReference>
<gene>
    <name evidence="2" type="ORF">IDM49_09205</name>
</gene>
<dbReference type="GeneID" id="96624417"/>
<proteinExistence type="predicted"/>
<dbReference type="Proteomes" id="UP000516404">
    <property type="component" value="Chromosome"/>
</dbReference>
<dbReference type="InterPro" id="IPR011044">
    <property type="entry name" value="Quino_amine_DH_bsu"/>
</dbReference>
<evidence type="ECO:0008006" key="4">
    <source>
        <dbReference type="Google" id="ProtNLM"/>
    </source>
</evidence>
<keyword evidence="3" id="KW-1185">Reference proteome</keyword>